<evidence type="ECO:0000256" key="8">
    <source>
        <dbReference type="ARBA" id="ARBA00023237"/>
    </source>
</evidence>
<keyword evidence="7" id="KW-0472">Membrane</keyword>
<feature type="domain" description="PapC N-terminal" evidence="10">
    <location>
        <begin position="48"/>
        <end position="203"/>
    </location>
</feature>
<dbReference type="Pfam" id="PF00577">
    <property type="entry name" value="Usher"/>
    <property type="match status" value="1"/>
</dbReference>
<dbReference type="KEGG" id="pec:W5S_1584"/>
<dbReference type="SUPFAM" id="SSF141729">
    <property type="entry name" value="FimD N-terminal domain-like"/>
    <property type="match status" value="1"/>
</dbReference>
<keyword evidence="3" id="KW-0813">Transport</keyword>
<evidence type="ECO:0000256" key="5">
    <source>
        <dbReference type="ARBA" id="ARBA00022692"/>
    </source>
</evidence>
<evidence type="ECO:0000259" key="10">
    <source>
        <dbReference type="Pfam" id="PF13954"/>
    </source>
</evidence>
<sequence length="612" mass="66512">MAQFYNALKLAMRIICAMSGFVMMANAEALLEGQEIVKDEEVSQALIFDSDFLSIDKKSVEEERHIDLSYFAHKGGMAPGTYVVQVNVNGKLVDEGRKLTFKSWPDRPGKLYACISADELLNWWGVRASSDTTIATASTSDSPCPTGGVTAMVPYAQESFDFNKRLLSLTVPQASLDSATRLRTPPHLWNDGVSALLLNYNYTGNQQNHRGQQVRSDFLGVNGQLNLLEWRVRSDFTGHKRQSQQAEWNFSRAYAQRHFSRFGGGQLTVGNSSSSGGGSESVAFSGIKVDSDDAMLDPSFTAYTPAITGIADTPSTVTARQYGKVIFYQNIPQGPFSLTDFNQSGNGEVEIAVRGMDDRVRRFTLAQASSGLLMRQGAASYSASAGKAINGKGYIDDRFVQVGGSYGVWANSTLTGGALLSQHYQSLALGGGMYAGTWGALNYTLNGSRAALSAIPGHHGNPVGLRYDLGWSRSFGDTSVALSYSRSQTPHAYSYSGLLSTPAHSWNEPQQRETGNRDTLGVSISQSLGDLGSISLSGNRSTFWGSQQVQQYATLSYSTTVRDIGVGIAFSYSTLSRDDRVDEYHGMGRSASWQVKRIVPRYSLSLCHWGNG</sequence>
<organism evidence="11 12">
    <name type="scientific">Pectobacterium parmentieri</name>
    <dbReference type="NCBI Taxonomy" id="1905730"/>
    <lineage>
        <taxon>Bacteria</taxon>
        <taxon>Pseudomonadati</taxon>
        <taxon>Pseudomonadota</taxon>
        <taxon>Gammaproteobacteria</taxon>
        <taxon>Enterobacterales</taxon>
        <taxon>Pectobacteriaceae</taxon>
        <taxon>Pectobacterium</taxon>
    </lineage>
</organism>
<evidence type="ECO:0000256" key="1">
    <source>
        <dbReference type="ARBA" id="ARBA00004571"/>
    </source>
</evidence>
<dbReference type="InterPro" id="IPR000015">
    <property type="entry name" value="Fimb_usher"/>
</dbReference>
<dbReference type="HOGENOM" id="CLU_446079_0_0_6"/>
<dbReference type="Gene3D" id="3.10.20.410">
    <property type="match status" value="1"/>
</dbReference>
<accession>A0A0H3I6W8</accession>
<keyword evidence="4" id="KW-1029">Fimbrium biogenesis</keyword>
<dbReference type="PANTHER" id="PTHR30451">
    <property type="entry name" value="OUTER MEMBRANE USHER PROTEIN"/>
    <property type="match status" value="1"/>
</dbReference>
<feature type="chain" id="PRO_5002611977" evidence="9">
    <location>
        <begin position="25"/>
        <end position="612"/>
    </location>
</feature>
<evidence type="ECO:0000256" key="7">
    <source>
        <dbReference type="ARBA" id="ARBA00023136"/>
    </source>
</evidence>
<evidence type="ECO:0000256" key="3">
    <source>
        <dbReference type="ARBA" id="ARBA00022448"/>
    </source>
</evidence>
<evidence type="ECO:0000313" key="11">
    <source>
        <dbReference type="EMBL" id="AFI89676.1"/>
    </source>
</evidence>
<comment type="similarity">
    <text evidence="2">Belongs to the fimbrial export usher family.</text>
</comment>
<dbReference type="GO" id="GO:0009279">
    <property type="term" value="C:cell outer membrane"/>
    <property type="evidence" value="ECO:0007669"/>
    <property type="project" value="UniProtKB-SubCell"/>
</dbReference>
<gene>
    <name evidence="11" type="ordered locus">W5S_1584</name>
</gene>
<dbReference type="InterPro" id="IPR037224">
    <property type="entry name" value="PapC_N_sf"/>
</dbReference>
<evidence type="ECO:0000256" key="9">
    <source>
        <dbReference type="SAM" id="SignalP"/>
    </source>
</evidence>
<keyword evidence="5" id="KW-0812">Transmembrane</keyword>
<dbReference type="PANTHER" id="PTHR30451:SF21">
    <property type="entry name" value="FIMBRIAL USHER DOMAIN-CONTAINING PROTEIN YDET-RELATED"/>
    <property type="match status" value="1"/>
</dbReference>
<dbReference type="Gene3D" id="2.60.40.3110">
    <property type="match status" value="1"/>
</dbReference>
<evidence type="ECO:0000256" key="2">
    <source>
        <dbReference type="ARBA" id="ARBA00008064"/>
    </source>
</evidence>
<evidence type="ECO:0000256" key="4">
    <source>
        <dbReference type="ARBA" id="ARBA00022558"/>
    </source>
</evidence>
<proteinExistence type="inferred from homology"/>
<keyword evidence="8" id="KW-0998">Cell outer membrane</keyword>
<dbReference type="GO" id="GO:0015473">
    <property type="term" value="F:fimbrial usher porin activity"/>
    <property type="evidence" value="ECO:0007669"/>
    <property type="project" value="InterPro"/>
</dbReference>
<dbReference type="EMBL" id="CP003415">
    <property type="protein sequence ID" value="AFI89676.1"/>
    <property type="molecule type" value="Genomic_DNA"/>
</dbReference>
<dbReference type="STRING" id="1905730.W5S_1584"/>
<protein>
    <submittedName>
        <fullName evidence="11">Long polar fimbrial operon protein LpfC</fullName>
    </submittedName>
</protein>
<name>A0A0H3I6W8_PECPM</name>
<dbReference type="InterPro" id="IPR025885">
    <property type="entry name" value="PapC_N"/>
</dbReference>
<reference evidence="11 12" key="1">
    <citation type="journal article" date="2012" name="J. Bacteriol.">
        <title>Genome sequence of Pectobacterium sp. strain SCC3193.</title>
        <authorList>
            <person name="Koskinen J.P."/>
            <person name="Laine P."/>
            <person name="Niemi O."/>
            <person name="Nykyri J."/>
            <person name="Harjunpaa H."/>
            <person name="Auvinen P."/>
            <person name="Paulin L."/>
            <person name="Pirhonen M."/>
            <person name="Palva T."/>
            <person name="Holm L."/>
        </authorList>
    </citation>
    <scope>NUCLEOTIDE SEQUENCE [LARGE SCALE GENOMIC DNA]</scope>
    <source>
        <strain evidence="11 12">SCC3193</strain>
    </source>
</reference>
<evidence type="ECO:0000256" key="6">
    <source>
        <dbReference type="ARBA" id="ARBA00022729"/>
    </source>
</evidence>
<dbReference type="eggNOG" id="COG3188">
    <property type="taxonomic scope" value="Bacteria"/>
</dbReference>
<dbReference type="Proteomes" id="UP000008044">
    <property type="component" value="Chromosome"/>
</dbReference>
<evidence type="ECO:0000313" key="12">
    <source>
        <dbReference type="Proteomes" id="UP000008044"/>
    </source>
</evidence>
<dbReference type="AlphaFoldDB" id="A0A0H3I6W8"/>
<keyword evidence="6 9" id="KW-0732">Signal</keyword>
<dbReference type="GO" id="GO:0009297">
    <property type="term" value="P:pilus assembly"/>
    <property type="evidence" value="ECO:0007669"/>
    <property type="project" value="InterPro"/>
</dbReference>
<dbReference type="Pfam" id="PF13954">
    <property type="entry name" value="PapC_N"/>
    <property type="match status" value="1"/>
</dbReference>
<feature type="signal peptide" evidence="9">
    <location>
        <begin position="1"/>
        <end position="24"/>
    </location>
</feature>
<dbReference type="PATRIC" id="fig|1166016.3.peg.1602"/>
<comment type="subcellular location">
    <subcellularLocation>
        <location evidence="1">Cell outer membrane</location>
        <topology evidence="1">Multi-pass membrane protein</topology>
    </subcellularLocation>
</comment>